<dbReference type="GO" id="GO:0005737">
    <property type="term" value="C:cytoplasm"/>
    <property type="evidence" value="ECO:0007669"/>
    <property type="project" value="TreeGrafter"/>
</dbReference>
<dbReference type="Proteomes" id="UP000199205">
    <property type="component" value="Unassembled WGS sequence"/>
</dbReference>
<dbReference type="InterPro" id="IPR023213">
    <property type="entry name" value="CAT-like_dom_sf"/>
</dbReference>
<evidence type="ECO:0000313" key="5">
    <source>
        <dbReference type="EMBL" id="SCB51009.1"/>
    </source>
</evidence>
<evidence type="ECO:0000256" key="1">
    <source>
        <dbReference type="ARBA" id="ARBA00022450"/>
    </source>
</evidence>
<dbReference type="InterPro" id="IPR045851">
    <property type="entry name" value="AMP-bd_C_sf"/>
</dbReference>
<evidence type="ECO:0000256" key="3">
    <source>
        <dbReference type="ARBA" id="ARBA00022723"/>
    </source>
</evidence>
<dbReference type="GO" id="GO:0046872">
    <property type="term" value="F:metal ion binding"/>
    <property type="evidence" value="ECO:0007669"/>
    <property type="project" value="UniProtKB-KW"/>
</dbReference>
<dbReference type="SUPFAM" id="SSF53474">
    <property type="entry name" value="alpha/beta-Hydrolases"/>
    <property type="match status" value="1"/>
</dbReference>
<dbReference type="NCBIfam" id="TIGR01733">
    <property type="entry name" value="AA-adenyl-dom"/>
    <property type="match status" value="1"/>
</dbReference>
<dbReference type="InterPro" id="IPR009081">
    <property type="entry name" value="PP-bd_ACP"/>
</dbReference>
<dbReference type="Gene3D" id="3.30.300.30">
    <property type="match status" value="1"/>
</dbReference>
<dbReference type="SUPFAM" id="SSF47336">
    <property type="entry name" value="ACP-like"/>
    <property type="match status" value="1"/>
</dbReference>
<dbReference type="InterPro" id="IPR029058">
    <property type="entry name" value="AB_hydrolase_fold"/>
</dbReference>
<dbReference type="InterPro" id="IPR025110">
    <property type="entry name" value="AMP-bd_C"/>
</dbReference>
<dbReference type="EMBL" id="FMAF01000036">
    <property type="protein sequence ID" value="SCB51009.1"/>
    <property type="molecule type" value="Genomic_DNA"/>
</dbReference>
<dbReference type="GO" id="GO:0044550">
    <property type="term" value="P:secondary metabolite biosynthetic process"/>
    <property type="evidence" value="ECO:0007669"/>
    <property type="project" value="TreeGrafter"/>
</dbReference>
<dbReference type="InterPro" id="IPR020845">
    <property type="entry name" value="AMP-binding_CS"/>
</dbReference>
<dbReference type="InterPro" id="IPR000873">
    <property type="entry name" value="AMP-dep_synth/lig_dom"/>
</dbReference>
<dbReference type="InterPro" id="IPR042099">
    <property type="entry name" value="ANL_N_sf"/>
</dbReference>
<dbReference type="PANTHER" id="PTHR45527:SF1">
    <property type="entry name" value="FATTY ACID SYNTHASE"/>
    <property type="match status" value="1"/>
</dbReference>
<accession>A0A1C3XFL7</accession>
<organism evidence="5 6">
    <name type="scientific">Rhizobium lusitanum</name>
    <dbReference type="NCBI Taxonomy" id="293958"/>
    <lineage>
        <taxon>Bacteria</taxon>
        <taxon>Pseudomonadati</taxon>
        <taxon>Pseudomonadota</taxon>
        <taxon>Alphaproteobacteria</taxon>
        <taxon>Hyphomicrobiales</taxon>
        <taxon>Rhizobiaceae</taxon>
        <taxon>Rhizobium/Agrobacterium group</taxon>
        <taxon>Rhizobium</taxon>
    </lineage>
</organism>
<dbReference type="InterPro" id="IPR010071">
    <property type="entry name" value="AA_adenyl_dom"/>
</dbReference>
<dbReference type="PANTHER" id="PTHR45527">
    <property type="entry name" value="NONRIBOSOMAL PEPTIDE SYNTHETASE"/>
    <property type="match status" value="1"/>
</dbReference>
<dbReference type="FunFam" id="3.40.50.980:FF:000001">
    <property type="entry name" value="Non-ribosomal peptide synthetase"/>
    <property type="match status" value="1"/>
</dbReference>
<dbReference type="Pfam" id="PF00501">
    <property type="entry name" value="AMP-binding"/>
    <property type="match status" value="1"/>
</dbReference>
<dbReference type="PROSITE" id="PS00455">
    <property type="entry name" value="AMP_BINDING"/>
    <property type="match status" value="1"/>
</dbReference>
<dbReference type="Pfam" id="PF00550">
    <property type="entry name" value="PP-binding"/>
    <property type="match status" value="1"/>
</dbReference>
<dbReference type="FunFam" id="2.30.38.10:FF:000001">
    <property type="entry name" value="Non-ribosomal peptide synthetase PvdI"/>
    <property type="match status" value="1"/>
</dbReference>
<dbReference type="SUPFAM" id="SSF56801">
    <property type="entry name" value="Acetyl-CoA synthetase-like"/>
    <property type="match status" value="1"/>
</dbReference>
<dbReference type="InterPro" id="IPR001031">
    <property type="entry name" value="Thioesterase"/>
</dbReference>
<dbReference type="Pfam" id="PF00975">
    <property type="entry name" value="Thioesterase"/>
    <property type="match status" value="1"/>
</dbReference>
<dbReference type="GO" id="GO:0031177">
    <property type="term" value="F:phosphopantetheine binding"/>
    <property type="evidence" value="ECO:0007669"/>
    <property type="project" value="TreeGrafter"/>
</dbReference>
<dbReference type="Pfam" id="PF13193">
    <property type="entry name" value="AMP-binding_C"/>
    <property type="match status" value="1"/>
</dbReference>
<evidence type="ECO:0000256" key="2">
    <source>
        <dbReference type="ARBA" id="ARBA00022553"/>
    </source>
</evidence>
<evidence type="ECO:0000313" key="6">
    <source>
        <dbReference type="Proteomes" id="UP000199205"/>
    </source>
</evidence>
<name>A0A1C3XFL7_9HYPH</name>
<proteinExistence type="predicted"/>
<dbReference type="InterPro" id="IPR036736">
    <property type="entry name" value="ACP-like_sf"/>
</dbReference>
<dbReference type="Gene3D" id="3.40.50.1820">
    <property type="entry name" value="alpha/beta hydrolase"/>
    <property type="match status" value="1"/>
</dbReference>
<evidence type="ECO:0000259" key="4">
    <source>
        <dbReference type="PROSITE" id="PS50075"/>
    </source>
</evidence>
<dbReference type="Gene3D" id="3.30.559.30">
    <property type="entry name" value="Nonribosomal peptide synthetase, condensation domain"/>
    <property type="match status" value="1"/>
</dbReference>
<dbReference type="SUPFAM" id="SSF52777">
    <property type="entry name" value="CoA-dependent acyltransferases"/>
    <property type="match status" value="2"/>
</dbReference>
<dbReference type="GO" id="GO:0043041">
    <property type="term" value="P:amino acid activation for nonribosomal peptide biosynthetic process"/>
    <property type="evidence" value="ECO:0007669"/>
    <property type="project" value="TreeGrafter"/>
</dbReference>
<gene>
    <name evidence="5" type="ORF">GA0061101_13619</name>
</gene>
<dbReference type="PROSITE" id="PS50075">
    <property type="entry name" value="CARRIER"/>
    <property type="match status" value="1"/>
</dbReference>
<protein>
    <submittedName>
        <fullName evidence="5">Amino acid adenylation domain-containing protein</fullName>
    </submittedName>
</protein>
<dbReference type="Gene3D" id="3.40.50.12780">
    <property type="entry name" value="N-terminal domain of ligase-like"/>
    <property type="match status" value="1"/>
</dbReference>
<dbReference type="Pfam" id="PF00668">
    <property type="entry name" value="Condensation"/>
    <property type="match status" value="1"/>
</dbReference>
<dbReference type="GO" id="GO:0003824">
    <property type="term" value="F:catalytic activity"/>
    <property type="evidence" value="ECO:0007669"/>
    <property type="project" value="InterPro"/>
</dbReference>
<sequence length="1357" mass="148720">MYIITLCYVGYVLNIFEENGEEMTIHDRNANAVDDSDHVAKCSLSPTQSRIWLLSETGNEVIYGRQILAIAFPPIALAVARKGLAALSRQHPLITSEFEARAGGAVQQILRNSRHVDVIEVDLAADDSLDEALAAAASAERARAIDLASGNPARFVLLSRNEQAVGAVFSLHAVLADAATLDLLAKDFLRNIRGSANVLADVSETALPDAASWMTGNSAPRSPALELVDFWFERLTAQENIASLPPQATAGRDIVDEAWFEHLVEVPAPESLAHAQSTVETSRDVLAALSIALRRHTGYDTQRIGLVTRPATPTIAARSEDVLILTAELNGAMGLEDVRKTFIEEIETAARQSLPFEALADALLRRDEFFDTTGLVKTLLDVRAPLQFMESATDETPIRCLVEPPARRDAELVVTVSQASRDRLRIGIGFDPQKHDRKQIARFADDLVIALARLGSNPGEAIKHIPFVSPEQLDGLSAPYPDIPEPDDGVPIHEVISAQARRRPYAFAVAQGEKSVTHGELEAAANRLAHRLISLGIGPEKRVAIALEKSIDAIIAILAVLKSGGAFTPVEPDHPEARNRHILTAPGLSLVISRTRHIANLPSDIATAYLNLDATDLSSESSDAPATAAIAPQQLAYVIYTSGSTGVPKGVAVEHGPLAHHCKATLRIYEMNEDSCEYPVLPFTSDGGHERWMVPLMAGGGVVLTQDKLATPEDAFAMMKRHGVNNASLPTSYVRGLAEYAGENSDIPRLRLYSFGGEALSQAVFDMITENLKAQMLINGYGPTETIMTPMIWKIPAGTRFEGTVAPIGRGVGDRRIYVLDADLAPVPVGVIGEIYIGGSGLARGYLGQPELTADRFILDPFSLGGRLYKSGDLGRWREDGIVEFAGRVDHQIKLRGFRIEPGEIEAVLRSDQRVAEAVVLLHNEGGRSSLVAYVVPREGESLSVTELRRAAMTALPDYMVPQTIMIIDELPMGPNSKLDRAALPAPRIERELVAPASEKEKTILDAWKAILDIGDIGVTENFFDIGGQSLAAVRIVSRLKMRHPEWPLSIADMFNHPTIRDLALAVEGSRDETGVDVVYLRRNGDRPVLYCFPGLLVSTREYMRLVDYLGPEQPATGFICYSLTETKTLSTRVEDITARYAEAVRKKAKGRPCAFLGWSWGGLLAYEAARQLGNDIDLRMIGMVDVCDMDEEFTVGIMPRFEDGIRDRTHAAVQSWLAKTPMREDWKRLFAAMDGEVYEQFLHHIVKHNVKLPTDGPDIGSEEHTFWILVDNAMIFRNYRLAPSDFRIHAFAAEDSLTRALNVIDWRRYSPNATASEIVNGTNHLTIIGKTPFHQRFARRLDHAFVPTILPAGKNN</sequence>
<keyword evidence="2" id="KW-0597">Phosphoprotein</keyword>
<feature type="domain" description="Carrier" evidence="4">
    <location>
        <begin position="995"/>
        <end position="1071"/>
    </location>
</feature>
<reference evidence="5 6" key="1">
    <citation type="submission" date="2016-08" db="EMBL/GenBank/DDBJ databases">
        <authorList>
            <person name="Seilhamer J.J."/>
        </authorList>
    </citation>
    <scope>NUCLEOTIDE SEQUENCE [LARGE SCALE GENOMIC DNA]</scope>
    <source>
        <strain evidence="5 6">P1-7</strain>
    </source>
</reference>
<dbReference type="FunFam" id="3.30.300.30:FF:000010">
    <property type="entry name" value="Enterobactin synthetase component F"/>
    <property type="match status" value="1"/>
</dbReference>
<dbReference type="InterPro" id="IPR001242">
    <property type="entry name" value="Condensation_dom"/>
</dbReference>
<keyword evidence="3" id="KW-0479">Metal-binding</keyword>
<dbReference type="Gene3D" id="1.10.1200.10">
    <property type="entry name" value="ACP-like"/>
    <property type="match status" value="1"/>
</dbReference>
<keyword evidence="1" id="KW-0596">Phosphopantetheine</keyword>
<dbReference type="Gene3D" id="3.30.559.10">
    <property type="entry name" value="Chloramphenicol acetyltransferase-like domain"/>
    <property type="match status" value="1"/>
</dbReference>